<sequence length="208" mass="21922">MRTKPAMPNRFRRLRTPLLVAAAAVSLSACIGLGGKTPPFLLTLDAAATPSAGAARTAADASTLTILIPTAPQKLRTTRIPVQQDNSSVTYVKDAQWVEAPNRLFQRLVSETVSASTSRVVLDEGQYLTAPGEQLAGQLMEFGVDARTGEAVVVYQAMLVAAGGKTVSQRRFEAREAIGGEVEAKLVGEALTRAANKVASEVTGWLGS</sequence>
<dbReference type="OrthoDB" id="7391077at2"/>
<dbReference type="InterPro" id="IPR005586">
    <property type="entry name" value="ABC_trans_aux"/>
</dbReference>
<feature type="domain" description="ABC-type transport auxiliary lipoprotein component" evidence="1">
    <location>
        <begin position="49"/>
        <end position="202"/>
    </location>
</feature>
<dbReference type="EMBL" id="NISK01000002">
    <property type="protein sequence ID" value="OWQ97371.1"/>
    <property type="molecule type" value="Genomic_DNA"/>
</dbReference>
<evidence type="ECO:0000259" key="1">
    <source>
        <dbReference type="Pfam" id="PF03886"/>
    </source>
</evidence>
<accession>A0A246JWB1</accession>
<organism evidence="2 3">
    <name type="scientific">Sphingopyxis bauzanensis</name>
    <dbReference type="NCBI Taxonomy" id="651663"/>
    <lineage>
        <taxon>Bacteria</taxon>
        <taxon>Pseudomonadati</taxon>
        <taxon>Pseudomonadota</taxon>
        <taxon>Alphaproteobacteria</taxon>
        <taxon>Sphingomonadales</taxon>
        <taxon>Sphingomonadaceae</taxon>
        <taxon>Sphingopyxis</taxon>
    </lineage>
</organism>
<evidence type="ECO:0000313" key="3">
    <source>
        <dbReference type="Proteomes" id="UP000197361"/>
    </source>
</evidence>
<evidence type="ECO:0000313" key="2">
    <source>
        <dbReference type="EMBL" id="OWQ97371.1"/>
    </source>
</evidence>
<gene>
    <name evidence="2" type="ORF">CDQ92_10080</name>
</gene>
<protein>
    <submittedName>
        <fullName evidence="2">ABC transporter</fullName>
    </submittedName>
</protein>
<dbReference type="Proteomes" id="UP000197361">
    <property type="component" value="Unassembled WGS sequence"/>
</dbReference>
<name>A0A246JWB1_9SPHN</name>
<reference evidence="2 3" key="1">
    <citation type="journal article" date="2010" name="Int. J. Syst. Evol. Microbiol.">
        <title>Sphingopyxis bauzanensis sp. nov., a psychrophilic bacterium isolated from soil.</title>
        <authorList>
            <person name="Zhang D.C."/>
            <person name="Liu H.C."/>
            <person name="Xin Y.H."/>
            <person name="Zhou Y.G."/>
            <person name="Schinner F."/>
            <person name="Margesin R."/>
        </authorList>
    </citation>
    <scope>NUCLEOTIDE SEQUENCE [LARGE SCALE GENOMIC DNA]</scope>
    <source>
        <strain evidence="2 3">DSM 22271</strain>
    </source>
</reference>
<dbReference type="PROSITE" id="PS51257">
    <property type="entry name" value="PROKAR_LIPOPROTEIN"/>
    <property type="match status" value="1"/>
</dbReference>
<dbReference type="SUPFAM" id="SSF159594">
    <property type="entry name" value="XCC0632-like"/>
    <property type="match status" value="1"/>
</dbReference>
<dbReference type="AlphaFoldDB" id="A0A246JWB1"/>
<proteinExistence type="predicted"/>
<dbReference type="Gene3D" id="3.40.50.10610">
    <property type="entry name" value="ABC-type transport auxiliary lipoprotein component"/>
    <property type="match status" value="1"/>
</dbReference>
<dbReference type="Pfam" id="PF03886">
    <property type="entry name" value="ABC_trans_aux"/>
    <property type="match status" value="1"/>
</dbReference>
<comment type="caution">
    <text evidence="2">The sequence shown here is derived from an EMBL/GenBank/DDBJ whole genome shotgun (WGS) entry which is preliminary data.</text>
</comment>
<keyword evidence="3" id="KW-1185">Reference proteome</keyword>